<organism evidence="1 2">
    <name type="scientific">Arcicella aurantiaca</name>
    <dbReference type="NCBI Taxonomy" id="591202"/>
    <lineage>
        <taxon>Bacteria</taxon>
        <taxon>Pseudomonadati</taxon>
        <taxon>Bacteroidota</taxon>
        <taxon>Cytophagia</taxon>
        <taxon>Cytophagales</taxon>
        <taxon>Flectobacillaceae</taxon>
        <taxon>Arcicella</taxon>
    </lineage>
</organism>
<dbReference type="Proteomes" id="UP000245489">
    <property type="component" value="Unassembled WGS sequence"/>
</dbReference>
<evidence type="ECO:0000313" key="2">
    <source>
        <dbReference type="Proteomes" id="UP000245489"/>
    </source>
</evidence>
<protein>
    <submittedName>
        <fullName evidence="1">Uncharacterized protein</fullName>
    </submittedName>
</protein>
<gene>
    <name evidence="1" type="ORF">LV89_03457</name>
</gene>
<dbReference type="AlphaFoldDB" id="A0A316DYH2"/>
<proteinExistence type="predicted"/>
<keyword evidence="2" id="KW-1185">Reference proteome</keyword>
<comment type="caution">
    <text evidence="1">The sequence shown here is derived from an EMBL/GenBank/DDBJ whole genome shotgun (WGS) entry which is preliminary data.</text>
</comment>
<dbReference type="EMBL" id="QGGO01000020">
    <property type="protein sequence ID" value="PWK22392.1"/>
    <property type="molecule type" value="Genomic_DNA"/>
</dbReference>
<evidence type="ECO:0000313" key="1">
    <source>
        <dbReference type="EMBL" id="PWK22392.1"/>
    </source>
</evidence>
<sequence>MNVVFILGLKFLRRAYSSLFGKVTHHRIIDGHDEAAQMIMNTLQSDAPCMISRFGGTELNQFLNYLSIRKANKDIIGYIKGDIYDWWWNENIMLQMQNWSGFYPPTIDNLTLFCEQMKLDISQLDILGSWVPEERFVENLLHNVKKISLISLEPYIATQPWTSVLKNKKVLVIHPFASLIEYQYEKRRVLFKNQDVLPDFELKTICAVQSLGGGTKFKDWFEALNWMKSEIDKQDYDVCLIGCGAYGFALAAYIKSTGKKAVHLGGALQLLFGIMGKRWEDPNYAIKWGLDPNFYLNLMNEHWVKPSSEYKPPNADSVEDACYW</sequence>
<dbReference type="OrthoDB" id="9795420at2"/>
<reference evidence="1 2" key="1">
    <citation type="submission" date="2018-05" db="EMBL/GenBank/DDBJ databases">
        <title>Genomic Encyclopedia of Archaeal and Bacterial Type Strains, Phase II (KMG-II): from individual species to whole genera.</title>
        <authorList>
            <person name="Goeker M."/>
        </authorList>
    </citation>
    <scope>NUCLEOTIDE SEQUENCE [LARGE SCALE GENOMIC DNA]</scope>
    <source>
        <strain evidence="1 2">DSM 22214</strain>
    </source>
</reference>
<accession>A0A316DYH2</accession>
<dbReference type="RefSeq" id="WP_109744150.1">
    <property type="nucleotide sequence ID" value="NZ_QGGO01000020.1"/>
</dbReference>
<name>A0A316DYH2_9BACT</name>